<dbReference type="SUPFAM" id="SSF50022">
    <property type="entry name" value="ISP domain"/>
    <property type="match status" value="1"/>
</dbReference>
<keyword evidence="2" id="KW-0479">Metal-binding</keyword>
<dbReference type="PANTHER" id="PTHR21266:SF59">
    <property type="entry name" value="BLR4922 PROTEIN"/>
    <property type="match status" value="1"/>
</dbReference>
<keyword evidence="5" id="KW-0411">Iron-sulfur</keyword>
<dbReference type="Proteomes" id="UP000717364">
    <property type="component" value="Unassembled WGS sequence"/>
</dbReference>
<dbReference type="GO" id="GO:0016705">
    <property type="term" value="F:oxidoreductase activity, acting on paired donors, with incorporation or reduction of molecular oxygen"/>
    <property type="evidence" value="ECO:0007669"/>
    <property type="project" value="UniProtKB-ARBA"/>
</dbReference>
<dbReference type="InterPro" id="IPR015881">
    <property type="entry name" value="ARHD_Rieske_2Fe_2S"/>
</dbReference>
<keyword evidence="4" id="KW-0408">Iron</keyword>
<feature type="domain" description="Rieske" evidence="6">
    <location>
        <begin position="6"/>
        <end position="110"/>
    </location>
</feature>
<dbReference type="PANTHER" id="PTHR21266">
    <property type="entry name" value="IRON-SULFUR DOMAIN CONTAINING PROTEIN"/>
    <property type="match status" value="1"/>
</dbReference>
<dbReference type="Gene3D" id="2.102.10.10">
    <property type="entry name" value="Rieske [2Fe-2S] iron-sulphur domain"/>
    <property type="match status" value="1"/>
</dbReference>
<reference evidence="7" key="1">
    <citation type="submission" date="2020-11" db="EMBL/GenBank/DDBJ databases">
        <authorList>
            <person name="Konstantinou D."/>
            <person name="Gkelis S."/>
            <person name="Popin R."/>
            <person name="Fewer D."/>
            <person name="Sivonen K."/>
        </authorList>
    </citation>
    <scope>NUCLEOTIDE SEQUENCE</scope>
    <source>
        <strain evidence="7">TAU-MAC 1115</strain>
    </source>
</reference>
<evidence type="ECO:0000256" key="5">
    <source>
        <dbReference type="ARBA" id="ARBA00023014"/>
    </source>
</evidence>
<reference evidence="7" key="2">
    <citation type="journal article" date="2021" name="Mar. Drugs">
        <title>Genome Reduction and Secondary Metabolism of the Marine Sponge-Associated Cyanobacterium Leptothoe.</title>
        <authorList>
            <person name="Konstantinou D."/>
            <person name="Popin R.V."/>
            <person name="Fewer D.P."/>
            <person name="Sivonen K."/>
            <person name="Gkelis S."/>
        </authorList>
    </citation>
    <scope>NUCLEOTIDE SEQUENCE</scope>
    <source>
        <strain evidence="7">TAU-MAC 1115</strain>
    </source>
</reference>
<gene>
    <name evidence="7" type="ORF">IXB50_01355</name>
</gene>
<dbReference type="InterPro" id="IPR050584">
    <property type="entry name" value="Cholesterol_7-desaturase"/>
</dbReference>
<dbReference type="Pfam" id="PF00355">
    <property type="entry name" value="Rieske"/>
    <property type="match status" value="1"/>
</dbReference>
<keyword evidence="8" id="KW-1185">Reference proteome</keyword>
<dbReference type="PROSITE" id="PS51296">
    <property type="entry name" value="RIESKE"/>
    <property type="match status" value="1"/>
</dbReference>
<dbReference type="AlphaFoldDB" id="A0A947DB76"/>
<dbReference type="GO" id="GO:0004497">
    <property type="term" value="F:monooxygenase activity"/>
    <property type="evidence" value="ECO:0007669"/>
    <property type="project" value="UniProtKB-ARBA"/>
</dbReference>
<evidence type="ECO:0000259" key="6">
    <source>
        <dbReference type="PROSITE" id="PS51296"/>
    </source>
</evidence>
<dbReference type="GO" id="GO:0051537">
    <property type="term" value="F:2 iron, 2 sulfur cluster binding"/>
    <property type="evidence" value="ECO:0007669"/>
    <property type="project" value="UniProtKB-KW"/>
</dbReference>
<organism evidence="7 8">
    <name type="scientific">Leptothoe spongobia TAU-MAC 1115</name>
    <dbReference type="NCBI Taxonomy" id="1967444"/>
    <lineage>
        <taxon>Bacteria</taxon>
        <taxon>Bacillati</taxon>
        <taxon>Cyanobacteriota</taxon>
        <taxon>Cyanophyceae</taxon>
        <taxon>Nodosilineales</taxon>
        <taxon>Cymatolegaceae</taxon>
        <taxon>Leptothoe</taxon>
        <taxon>Leptothoe spongobia</taxon>
    </lineage>
</organism>
<proteinExistence type="predicted"/>
<dbReference type="GO" id="GO:0005506">
    <property type="term" value="F:iron ion binding"/>
    <property type="evidence" value="ECO:0007669"/>
    <property type="project" value="InterPro"/>
</dbReference>
<dbReference type="PROSITE" id="PS00570">
    <property type="entry name" value="RING_HYDROXYL_ALPHA"/>
    <property type="match status" value="1"/>
</dbReference>
<sequence>MLQNFWYACEFSHAVTDQPKQIELWNQKIVLYRDVSGSVVALKDVCPHRGAALSLGKVEGNCIQCPYHGWKFQPDGACTTIPSNPLHVPIPRKAKIPVYSVQEKYGFIWLFWGDLSIENQPPLPTMPDFSDPAFRTIYVERKANAHYSRVIENLIDPVHAAFLHANSFGGGIAKALPSITKAKVVMDDFGASLSVDVPQPVSRFWKLVYGEKKRTTNISLRFCLPNVTFFSVDSHFRMRQSYAVIPVNDNTTIIKTIYSRTLFNFPWADGFIRKITIQTFLEDKPTLESQRPSVVPNDLAAEIHVAGDAMTVAYRKLRKKSMEMKYAVESSSFSTQHLMESVSTSE</sequence>
<evidence type="ECO:0000313" key="8">
    <source>
        <dbReference type="Proteomes" id="UP000717364"/>
    </source>
</evidence>
<dbReference type="GO" id="GO:0051213">
    <property type="term" value="F:dioxygenase activity"/>
    <property type="evidence" value="ECO:0007669"/>
    <property type="project" value="UniProtKB-KW"/>
</dbReference>
<dbReference type="SUPFAM" id="SSF55961">
    <property type="entry name" value="Bet v1-like"/>
    <property type="match status" value="1"/>
</dbReference>
<name>A0A947DB76_9CYAN</name>
<accession>A0A947DB76</accession>
<protein>
    <submittedName>
        <fullName evidence="7">Aromatic ring-hydroxylating dioxygenase subunit alpha</fullName>
    </submittedName>
</protein>
<comment type="caution">
    <text evidence="7">The sequence shown here is derived from an EMBL/GenBank/DDBJ whole genome shotgun (WGS) entry which is preliminary data.</text>
</comment>
<dbReference type="InterPro" id="IPR044043">
    <property type="entry name" value="VanA_C_cat"/>
</dbReference>
<evidence type="ECO:0000256" key="4">
    <source>
        <dbReference type="ARBA" id="ARBA00023004"/>
    </source>
</evidence>
<keyword evidence="3" id="KW-0560">Oxidoreductase</keyword>
<evidence type="ECO:0000313" key="7">
    <source>
        <dbReference type="EMBL" id="MBT9314070.1"/>
    </source>
</evidence>
<keyword evidence="1" id="KW-0001">2Fe-2S</keyword>
<keyword evidence="7" id="KW-0223">Dioxygenase</keyword>
<evidence type="ECO:0000256" key="1">
    <source>
        <dbReference type="ARBA" id="ARBA00022714"/>
    </source>
</evidence>
<evidence type="ECO:0000256" key="3">
    <source>
        <dbReference type="ARBA" id="ARBA00023002"/>
    </source>
</evidence>
<dbReference type="Gene3D" id="3.90.380.10">
    <property type="entry name" value="Naphthalene 1,2-dioxygenase Alpha Subunit, Chain A, domain 1"/>
    <property type="match status" value="1"/>
</dbReference>
<evidence type="ECO:0000256" key="2">
    <source>
        <dbReference type="ARBA" id="ARBA00022723"/>
    </source>
</evidence>
<dbReference type="EMBL" id="JADOES010000002">
    <property type="protein sequence ID" value="MBT9314070.1"/>
    <property type="molecule type" value="Genomic_DNA"/>
</dbReference>
<dbReference type="Pfam" id="PF19112">
    <property type="entry name" value="VanA_C"/>
    <property type="match status" value="1"/>
</dbReference>
<dbReference type="RefSeq" id="WP_215607140.1">
    <property type="nucleotide sequence ID" value="NZ_JADOES010000002.1"/>
</dbReference>
<dbReference type="InterPro" id="IPR036922">
    <property type="entry name" value="Rieske_2Fe-2S_sf"/>
</dbReference>
<dbReference type="InterPro" id="IPR017941">
    <property type="entry name" value="Rieske_2Fe-2S"/>
</dbReference>